<evidence type="ECO:0000256" key="1">
    <source>
        <dbReference type="SAM" id="MobiDB-lite"/>
    </source>
</evidence>
<sequence length="267" mass="30371">MVARFMRYLGYKLPVRVLFKRERMSLLNGLVRIKNMEDVKIMLDGVNRSTLLEVYLVPPAQTFALPWESPTRKWKTNVVIEEIIEPISIRVPKSQPLSGEEPPIDQESEDAYVLQSEDQEWAGQEELRPEYEDQGNVSGRSEHLDHIGASENDNLMDSDYETNEGNEHESQPTNDAASHVNIDMFGLGDLHDEAVEETDTDYGKSDELESLGSDGKCRSAKRSREVEFNANMGMTNPQFTTGLVFEMKRILIEAIKNYSVINNKALK</sequence>
<gene>
    <name evidence="2" type="ORF">Adt_12154</name>
</gene>
<feature type="region of interest" description="Disordered" evidence="1">
    <location>
        <begin position="93"/>
        <end position="114"/>
    </location>
</feature>
<protein>
    <submittedName>
        <fullName evidence="2">Uncharacterized protein</fullName>
    </submittedName>
</protein>
<reference evidence="3" key="1">
    <citation type="submission" date="2024-07" db="EMBL/GenBank/DDBJ databases">
        <title>Two chromosome-level genome assemblies of Korean endemic species Abeliophyllum distichum and Forsythia ovata (Oleaceae).</title>
        <authorList>
            <person name="Jang H."/>
        </authorList>
    </citation>
    <scope>NUCLEOTIDE SEQUENCE [LARGE SCALE GENOMIC DNA]</scope>
</reference>
<feature type="region of interest" description="Disordered" evidence="1">
    <location>
        <begin position="197"/>
        <end position="216"/>
    </location>
</feature>
<dbReference type="AlphaFoldDB" id="A0ABD1UPY3"/>
<organism evidence="2 3">
    <name type="scientific">Abeliophyllum distichum</name>
    <dbReference type="NCBI Taxonomy" id="126358"/>
    <lineage>
        <taxon>Eukaryota</taxon>
        <taxon>Viridiplantae</taxon>
        <taxon>Streptophyta</taxon>
        <taxon>Embryophyta</taxon>
        <taxon>Tracheophyta</taxon>
        <taxon>Spermatophyta</taxon>
        <taxon>Magnoliopsida</taxon>
        <taxon>eudicotyledons</taxon>
        <taxon>Gunneridae</taxon>
        <taxon>Pentapetalae</taxon>
        <taxon>asterids</taxon>
        <taxon>lamiids</taxon>
        <taxon>Lamiales</taxon>
        <taxon>Oleaceae</taxon>
        <taxon>Forsythieae</taxon>
        <taxon>Abeliophyllum</taxon>
    </lineage>
</organism>
<proteinExistence type="predicted"/>
<evidence type="ECO:0000313" key="2">
    <source>
        <dbReference type="EMBL" id="KAL2527100.1"/>
    </source>
</evidence>
<feature type="region of interest" description="Disordered" evidence="1">
    <location>
        <begin position="127"/>
        <end position="174"/>
    </location>
</feature>
<dbReference type="EMBL" id="JBFOLK010000003">
    <property type="protein sequence ID" value="KAL2527100.1"/>
    <property type="molecule type" value="Genomic_DNA"/>
</dbReference>
<dbReference type="Proteomes" id="UP001604336">
    <property type="component" value="Unassembled WGS sequence"/>
</dbReference>
<name>A0ABD1UPY3_9LAMI</name>
<accession>A0ABD1UPY3</accession>
<keyword evidence="3" id="KW-1185">Reference proteome</keyword>
<feature type="compositionally biased region" description="Acidic residues" evidence="1">
    <location>
        <begin position="154"/>
        <end position="164"/>
    </location>
</feature>
<comment type="caution">
    <text evidence="2">The sequence shown here is derived from an EMBL/GenBank/DDBJ whole genome shotgun (WGS) entry which is preliminary data.</text>
</comment>
<evidence type="ECO:0000313" key="3">
    <source>
        <dbReference type="Proteomes" id="UP001604336"/>
    </source>
</evidence>